<protein>
    <submittedName>
        <fullName evidence="2">MarR family transcriptional regulator</fullName>
    </submittedName>
</protein>
<accession>A0ABN2VQ28</accession>
<keyword evidence="3" id="KW-1185">Reference proteome</keyword>
<dbReference type="PANTHER" id="PTHR33164:SF57">
    <property type="entry name" value="MARR-FAMILY TRANSCRIPTIONAL REGULATOR"/>
    <property type="match status" value="1"/>
</dbReference>
<dbReference type="InterPro" id="IPR000835">
    <property type="entry name" value="HTH_MarR-typ"/>
</dbReference>
<dbReference type="InterPro" id="IPR039422">
    <property type="entry name" value="MarR/SlyA-like"/>
</dbReference>
<name>A0ABN2VQ28_9ACTN</name>
<dbReference type="PROSITE" id="PS50995">
    <property type="entry name" value="HTH_MARR_2"/>
    <property type="match status" value="1"/>
</dbReference>
<dbReference type="Gene3D" id="1.10.10.10">
    <property type="entry name" value="Winged helix-like DNA-binding domain superfamily/Winged helix DNA-binding domain"/>
    <property type="match status" value="1"/>
</dbReference>
<sequence>MSRQLPDDFHVDYELARLVRHVRARSLAHLSRIHERLDYNTFVVFIAVCDAPEGVRASDLAESLRVHKSTISRAVTAMEQMELVHRVADPEDGRAQLLTPRPEAREQLERFRRESHDWLVTLMKDWTPTELSGFARQLGRLNDAMEDHPF</sequence>
<dbReference type="InterPro" id="IPR036390">
    <property type="entry name" value="WH_DNA-bd_sf"/>
</dbReference>
<dbReference type="InterPro" id="IPR036388">
    <property type="entry name" value="WH-like_DNA-bd_sf"/>
</dbReference>
<dbReference type="SUPFAM" id="SSF46785">
    <property type="entry name" value="Winged helix' DNA-binding domain"/>
    <property type="match status" value="1"/>
</dbReference>
<dbReference type="EMBL" id="BAAAPY010000001">
    <property type="protein sequence ID" value="GAA2068990.1"/>
    <property type="molecule type" value="Genomic_DNA"/>
</dbReference>
<gene>
    <name evidence="2" type="ORF">GCM10009821_01330</name>
</gene>
<evidence type="ECO:0000313" key="2">
    <source>
        <dbReference type="EMBL" id="GAA2068990.1"/>
    </source>
</evidence>
<proteinExistence type="predicted"/>
<dbReference type="SMART" id="SM00347">
    <property type="entry name" value="HTH_MARR"/>
    <property type="match status" value="1"/>
</dbReference>
<dbReference type="PANTHER" id="PTHR33164">
    <property type="entry name" value="TRANSCRIPTIONAL REGULATOR, MARR FAMILY"/>
    <property type="match status" value="1"/>
</dbReference>
<dbReference type="RefSeq" id="WP_344323087.1">
    <property type="nucleotide sequence ID" value="NZ_BAAAPY010000001.1"/>
</dbReference>
<evidence type="ECO:0000259" key="1">
    <source>
        <dbReference type="PROSITE" id="PS50995"/>
    </source>
</evidence>
<reference evidence="2 3" key="1">
    <citation type="journal article" date="2019" name="Int. J. Syst. Evol. Microbiol.">
        <title>The Global Catalogue of Microorganisms (GCM) 10K type strain sequencing project: providing services to taxonomists for standard genome sequencing and annotation.</title>
        <authorList>
            <consortium name="The Broad Institute Genomics Platform"/>
            <consortium name="The Broad Institute Genome Sequencing Center for Infectious Disease"/>
            <person name="Wu L."/>
            <person name="Ma J."/>
        </authorList>
    </citation>
    <scope>NUCLEOTIDE SEQUENCE [LARGE SCALE GENOMIC DNA]</scope>
    <source>
        <strain evidence="2 3">JCM 15749</strain>
    </source>
</reference>
<dbReference type="Proteomes" id="UP001501480">
    <property type="component" value="Unassembled WGS sequence"/>
</dbReference>
<feature type="domain" description="HTH marR-type" evidence="1">
    <location>
        <begin position="8"/>
        <end position="143"/>
    </location>
</feature>
<dbReference type="Pfam" id="PF01047">
    <property type="entry name" value="MarR"/>
    <property type="match status" value="1"/>
</dbReference>
<organism evidence="2 3">
    <name type="scientific">Aeromicrobium halocynthiae</name>
    <dbReference type="NCBI Taxonomy" id="560557"/>
    <lineage>
        <taxon>Bacteria</taxon>
        <taxon>Bacillati</taxon>
        <taxon>Actinomycetota</taxon>
        <taxon>Actinomycetes</taxon>
        <taxon>Propionibacteriales</taxon>
        <taxon>Nocardioidaceae</taxon>
        <taxon>Aeromicrobium</taxon>
    </lineage>
</organism>
<evidence type="ECO:0000313" key="3">
    <source>
        <dbReference type="Proteomes" id="UP001501480"/>
    </source>
</evidence>
<comment type="caution">
    <text evidence="2">The sequence shown here is derived from an EMBL/GenBank/DDBJ whole genome shotgun (WGS) entry which is preliminary data.</text>
</comment>